<feature type="transmembrane region" description="Helical" evidence="2">
    <location>
        <begin position="284"/>
        <end position="302"/>
    </location>
</feature>
<feature type="transmembrane region" description="Helical" evidence="2">
    <location>
        <begin position="347"/>
        <end position="366"/>
    </location>
</feature>
<evidence type="ECO:0000313" key="5">
    <source>
        <dbReference type="EMBL" id="MCS5735581.1"/>
    </source>
</evidence>
<feature type="domain" description="SGNH" evidence="4">
    <location>
        <begin position="501"/>
        <end position="726"/>
    </location>
</feature>
<feature type="domain" description="Acyltransferase 3" evidence="3">
    <location>
        <begin position="30"/>
        <end position="361"/>
    </location>
</feature>
<dbReference type="EMBL" id="JANLCJ010000007">
    <property type="protein sequence ID" value="MCS5735581.1"/>
    <property type="molecule type" value="Genomic_DNA"/>
</dbReference>
<dbReference type="GO" id="GO:0016746">
    <property type="term" value="F:acyltransferase activity"/>
    <property type="evidence" value="ECO:0007669"/>
    <property type="project" value="UniProtKB-KW"/>
</dbReference>
<keyword evidence="2" id="KW-0472">Membrane</keyword>
<dbReference type="Proteomes" id="UP001165586">
    <property type="component" value="Unassembled WGS sequence"/>
</dbReference>
<organism evidence="5 6">
    <name type="scientific">Herbiconiux daphne</name>
    <dbReference type="NCBI Taxonomy" id="2970914"/>
    <lineage>
        <taxon>Bacteria</taxon>
        <taxon>Bacillati</taxon>
        <taxon>Actinomycetota</taxon>
        <taxon>Actinomycetes</taxon>
        <taxon>Micrococcales</taxon>
        <taxon>Microbacteriaceae</taxon>
        <taxon>Herbiconiux</taxon>
    </lineage>
</organism>
<gene>
    <name evidence="5" type="ORF">N1032_17695</name>
</gene>
<dbReference type="RefSeq" id="WP_259540523.1">
    <property type="nucleotide sequence ID" value="NZ_JANLCJ010000007.1"/>
</dbReference>
<dbReference type="InterPro" id="IPR002656">
    <property type="entry name" value="Acyl_transf_3_dom"/>
</dbReference>
<comment type="caution">
    <text evidence="5">The sequence shown here is derived from an EMBL/GenBank/DDBJ whole genome shotgun (WGS) entry which is preliminary data.</text>
</comment>
<evidence type="ECO:0000313" key="6">
    <source>
        <dbReference type="Proteomes" id="UP001165586"/>
    </source>
</evidence>
<feature type="transmembrane region" description="Helical" evidence="2">
    <location>
        <begin position="56"/>
        <end position="75"/>
    </location>
</feature>
<reference evidence="5" key="1">
    <citation type="submission" date="2022-08" db="EMBL/GenBank/DDBJ databases">
        <authorList>
            <person name="Deng Y."/>
            <person name="Han X.-F."/>
            <person name="Zhang Y.-Q."/>
        </authorList>
    </citation>
    <scope>NUCLEOTIDE SEQUENCE</scope>
    <source>
        <strain evidence="5">CPCC 203386</strain>
    </source>
</reference>
<keyword evidence="5" id="KW-0808">Transferase</keyword>
<feature type="compositionally biased region" description="Low complexity" evidence="1">
    <location>
        <begin position="1"/>
        <end position="15"/>
    </location>
</feature>
<feature type="region of interest" description="Disordered" evidence="1">
    <location>
        <begin position="1"/>
        <end position="21"/>
    </location>
</feature>
<dbReference type="PANTHER" id="PTHR23028">
    <property type="entry name" value="ACETYLTRANSFERASE"/>
    <property type="match status" value="1"/>
</dbReference>
<keyword evidence="2" id="KW-1133">Transmembrane helix</keyword>
<feature type="transmembrane region" description="Helical" evidence="2">
    <location>
        <begin position="168"/>
        <end position="185"/>
    </location>
</feature>
<dbReference type="PANTHER" id="PTHR23028:SF53">
    <property type="entry name" value="ACYL_TRANSF_3 DOMAIN-CONTAINING PROTEIN"/>
    <property type="match status" value="1"/>
</dbReference>
<feature type="transmembrane region" description="Helical" evidence="2">
    <location>
        <begin position="197"/>
        <end position="215"/>
    </location>
</feature>
<feature type="transmembrane region" description="Helical" evidence="2">
    <location>
        <begin position="33"/>
        <end position="50"/>
    </location>
</feature>
<keyword evidence="6" id="KW-1185">Reference proteome</keyword>
<feature type="transmembrane region" description="Helical" evidence="2">
    <location>
        <begin position="96"/>
        <end position="115"/>
    </location>
</feature>
<evidence type="ECO:0000259" key="4">
    <source>
        <dbReference type="Pfam" id="PF19040"/>
    </source>
</evidence>
<protein>
    <submittedName>
        <fullName evidence="5">Acyltransferase</fullName>
    </submittedName>
</protein>
<dbReference type="Pfam" id="PF01757">
    <property type="entry name" value="Acyl_transf_3"/>
    <property type="match status" value="1"/>
</dbReference>
<proteinExistence type="predicted"/>
<sequence>MSTQQLRRQTSRSTRAVTAGASAKKSLRPDIQGLRALAVVAVIFDHLFHWPSGGFVGVDVFFVISGFLITGLLLREHDRSGTISFTGFYKRRVRRIVPAATVTLAVTAALAFLVFNLGRATQTFWDAVWSFFFLGNWHFAAAGTDYFLAGGPVSPLQHFWSLSVEEQFYFVWPWLMLLIFVLGGRAARWNTKTAHRAVGIAMIVFIAASFIWSLWETSTNPTWAYFSTFSRTWELGIGALLAVFATRLTAIPSWVRPILGWLGFLGILASIFFINSLMPFPGPWAAAPVLATTLVILAGTGGEQRFLWPLTNRVSRYVGDMSYSLYLWHFPVIVLLASVMAAGTIEYFGTAIAVMGIVSVLSYHFVERAVLKSTWLRDVTPEERHQIAKKKRNRNRTLRESNVPVMIAVGFIAAGTLVLTTVALLPKTPPVSTSAVSVQAEAIGDASAPTTDETTPATALTASIASALATQTWPTFDPPVDGTVNLRVPQWVEDGCLNVSDENVDRCVYGASQPTKTAVVVGDSVGTSWLPGLISGLEPLGYQIRSMTKEKCPFGYAPVTSSEEDTGPLYQGCVDHHEWVAQKIAELKPDLIIISDSYYGLDRLMSHSSGETARTEWSDGFGQALDALPTDSQKVVLMSPPGAGNMTECYTPLSKPMDCAGSLRSTWSLILGAESSASEQRQVPFVDTRSWFCVSGKCPSFVGTTAMYADSAHLTTNYSQSLAPVIVSKFQELQLVE</sequence>
<evidence type="ECO:0000256" key="2">
    <source>
        <dbReference type="SAM" id="Phobius"/>
    </source>
</evidence>
<evidence type="ECO:0000259" key="3">
    <source>
        <dbReference type="Pfam" id="PF01757"/>
    </source>
</evidence>
<feature type="transmembrane region" description="Helical" evidence="2">
    <location>
        <begin position="323"/>
        <end position="341"/>
    </location>
</feature>
<feature type="transmembrane region" description="Helical" evidence="2">
    <location>
        <begin position="235"/>
        <end position="251"/>
    </location>
</feature>
<keyword evidence="5" id="KW-0012">Acyltransferase</keyword>
<keyword evidence="2" id="KW-0812">Transmembrane</keyword>
<dbReference type="InterPro" id="IPR043968">
    <property type="entry name" value="SGNH"/>
</dbReference>
<evidence type="ECO:0000256" key="1">
    <source>
        <dbReference type="SAM" id="MobiDB-lite"/>
    </source>
</evidence>
<dbReference type="Pfam" id="PF19040">
    <property type="entry name" value="SGNH"/>
    <property type="match status" value="1"/>
</dbReference>
<name>A0ABT2H6M7_9MICO</name>
<feature type="transmembrane region" description="Helical" evidence="2">
    <location>
        <begin position="258"/>
        <end position="278"/>
    </location>
</feature>
<feature type="transmembrane region" description="Helical" evidence="2">
    <location>
        <begin position="403"/>
        <end position="425"/>
    </location>
</feature>
<dbReference type="InterPro" id="IPR050879">
    <property type="entry name" value="Acyltransferase_3"/>
</dbReference>
<accession>A0ABT2H6M7</accession>